<evidence type="ECO:0000313" key="1">
    <source>
        <dbReference type="EMBL" id="ABG59013.1"/>
    </source>
</evidence>
<sequence length="104" mass="11714">MTIQFNTDKNVASNERTANYLSSMISDSLDRFSEHITRIEVHLSDENSSKEGGDDKRCVLEARMEGKKPFAVTNNADTIEKAVSGAIDKLTTTLEKNLERQRSY</sequence>
<keyword evidence="2" id="KW-1185">Reference proteome</keyword>
<accession>A0A6N4SRS0</accession>
<gene>
    <name evidence="1" type="ordered locus">CHU_1746</name>
</gene>
<dbReference type="Gene3D" id="3.30.160.100">
    <property type="entry name" value="Ribosome hibernation promotion factor-like"/>
    <property type="match status" value="1"/>
</dbReference>
<evidence type="ECO:0008006" key="3">
    <source>
        <dbReference type="Google" id="ProtNLM"/>
    </source>
</evidence>
<evidence type="ECO:0000313" key="2">
    <source>
        <dbReference type="Proteomes" id="UP000001822"/>
    </source>
</evidence>
<dbReference type="RefSeq" id="WP_011585130.1">
    <property type="nucleotide sequence ID" value="NC_008255.1"/>
</dbReference>
<proteinExistence type="predicted"/>
<dbReference type="Proteomes" id="UP000001822">
    <property type="component" value="Chromosome"/>
</dbReference>
<dbReference type="AlphaFoldDB" id="A0A6N4SRS0"/>
<dbReference type="InterPro" id="IPR036567">
    <property type="entry name" value="RHF-like"/>
</dbReference>
<dbReference type="KEGG" id="chu:CHU_1746"/>
<dbReference type="EMBL" id="CP000383">
    <property type="protein sequence ID" value="ABG59013.1"/>
    <property type="molecule type" value="Genomic_DNA"/>
</dbReference>
<dbReference type="InterPro" id="IPR003489">
    <property type="entry name" value="RHF/RaiA"/>
</dbReference>
<name>A0A6N4SRS0_CYTH3</name>
<reference evidence="1 2" key="1">
    <citation type="journal article" date="2007" name="Appl. Environ. Microbiol.">
        <title>Genome sequence of the cellulolytic gliding bacterium Cytophaga hutchinsonii.</title>
        <authorList>
            <person name="Xie G."/>
            <person name="Bruce D.C."/>
            <person name="Challacombe J.F."/>
            <person name="Chertkov O."/>
            <person name="Detter J.C."/>
            <person name="Gilna P."/>
            <person name="Han C.S."/>
            <person name="Lucas S."/>
            <person name="Misra M."/>
            <person name="Myers G.L."/>
            <person name="Richardson P."/>
            <person name="Tapia R."/>
            <person name="Thayer N."/>
            <person name="Thompson L.S."/>
            <person name="Brettin T.S."/>
            <person name="Henrissat B."/>
            <person name="Wilson D.B."/>
            <person name="McBride M.J."/>
        </authorList>
    </citation>
    <scope>NUCLEOTIDE SEQUENCE [LARGE SCALE GENOMIC DNA]</scope>
    <source>
        <strain evidence="2">ATCC 33406 / DSM 1761 / CIP 103989 / NBRC 15051 / NCIMB 9469 / D465</strain>
    </source>
</reference>
<dbReference type="Pfam" id="PF02482">
    <property type="entry name" value="Ribosomal_S30AE"/>
    <property type="match status" value="1"/>
</dbReference>
<protein>
    <recommendedName>
        <fullName evidence="3">Ribosomal subunit interface protein</fullName>
    </recommendedName>
</protein>
<organism evidence="1 2">
    <name type="scientific">Cytophaga hutchinsonii (strain ATCC 33406 / DSM 1761 / CIP 103989 / NBRC 15051 / NCIMB 9469 / D465)</name>
    <dbReference type="NCBI Taxonomy" id="269798"/>
    <lineage>
        <taxon>Bacteria</taxon>
        <taxon>Pseudomonadati</taxon>
        <taxon>Bacteroidota</taxon>
        <taxon>Cytophagia</taxon>
        <taxon>Cytophagales</taxon>
        <taxon>Cytophagaceae</taxon>
        <taxon>Cytophaga</taxon>
    </lineage>
</organism>
<dbReference type="SUPFAM" id="SSF69754">
    <property type="entry name" value="Ribosome binding protein Y (YfiA homologue)"/>
    <property type="match status" value="1"/>
</dbReference>
<dbReference type="OrthoDB" id="121633at2"/>